<evidence type="ECO:0000256" key="2">
    <source>
        <dbReference type="ARBA" id="ARBA00023125"/>
    </source>
</evidence>
<gene>
    <name evidence="5" type="ORF">G1H10_30800</name>
</gene>
<evidence type="ECO:0000259" key="4">
    <source>
        <dbReference type="PROSITE" id="PS50932"/>
    </source>
</evidence>
<feature type="domain" description="HTH lacI-type" evidence="4">
    <location>
        <begin position="18"/>
        <end position="72"/>
    </location>
</feature>
<sequence length="340" mass="36022">MSEQLSRGGANGNRKPSATIYDIARELELSPSTVSRALNKPGRIAAKTERRIRDAAAKLGYRGNPMARSLPTGRTRMLGLVVSDVTNPVFFRLVRGAEKACSELGYTLVLAESQESGELEYGTLDRLLPAVDGVVLAAARLEDDQIHQIAASTDVVLINRRVGELSAIVPDIDDGVAQAIDHLATLGHTSIAYLAGPAISWMSRERGERVFEHAVARGMIFVEIGPTSPDLVGGQSALRRVHASGMSAVLAYNDLMAIGLLRACRAEGIDVPGDLSIMGFDDIFGADLTTPALTTVRSPLDRAGDAAVRSLVATLDGIEPAAADPLPTEIVVRESTAAPH</sequence>
<dbReference type="InterPro" id="IPR010982">
    <property type="entry name" value="Lambda_DNA-bd_dom_sf"/>
</dbReference>
<proteinExistence type="predicted"/>
<dbReference type="SUPFAM" id="SSF47413">
    <property type="entry name" value="lambda repressor-like DNA-binding domains"/>
    <property type="match status" value="1"/>
</dbReference>
<organism evidence="5 6">
    <name type="scientific">Phytoactinopolyspora halotolerans</name>
    <dbReference type="NCBI Taxonomy" id="1981512"/>
    <lineage>
        <taxon>Bacteria</taxon>
        <taxon>Bacillati</taxon>
        <taxon>Actinomycetota</taxon>
        <taxon>Actinomycetes</taxon>
        <taxon>Jiangellales</taxon>
        <taxon>Jiangellaceae</taxon>
        <taxon>Phytoactinopolyspora</taxon>
    </lineage>
</organism>
<keyword evidence="1" id="KW-0805">Transcription regulation</keyword>
<dbReference type="PROSITE" id="PS50932">
    <property type="entry name" value="HTH_LACI_2"/>
    <property type="match status" value="1"/>
</dbReference>
<dbReference type="AlphaFoldDB" id="A0A6L9SHG3"/>
<dbReference type="Pfam" id="PF13377">
    <property type="entry name" value="Peripla_BP_3"/>
    <property type="match status" value="1"/>
</dbReference>
<keyword evidence="2" id="KW-0238">DNA-binding</keyword>
<evidence type="ECO:0000256" key="3">
    <source>
        <dbReference type="ARBA" id="ARBA00023163"/>
    </source>
</evidence>
<dbReference type="Proteomes" id="UP000475214">
    <property type="component" value="Unassembled WGS sequence"/>
</dbReference>
<evidence type="ECO:0000256" key="1">
    <source>
        <dbReference type="ARBA" id="ARBA00023015"/>
    </source>
</evidence>
<dbReference type="EMBL" id="JAAGOA010000036">
    <property type="protein sequence ID" value="NEE04563.1"/>
    <property type="molecule type" value="Genomic_DNA"/>
</dbReference>
<dbReference type="Gene3D" id="3.40.50.2300">
    <property type="match status" value="2"/>
</dbReference>
<dbReference type="PANTHER" id="PTHR30146:SF147">
    <property type="entry name" value="HTH-TYPE TRANSCRIPTIONAL REGULATOR DEGA"/>
    <property type="match status" value="1"/>
</dbReference>
<dbReference type="CDD" id="cd06267">
    <property type="entry name" value="PBP1_LacI_sugar_binding-like"/>
    <property type="match status" value="1"/>
</dbReference>
<accession>A0A6L9SHG3</accession>
<dbReference type="RefSeq" id="WP_163745108.1">
    <property type="nucleotide sequence ID" value="NZ_JAAGOA010000036.1"/>
</dbReference>
<keyword evidence="3" id="KW-0804">Transcription</keyword>
<dbReference type="SUPFAM" id="SSF53822">
    <property type="entry name" value="Periplasmic binding protein-like I"/>
    <property type="match status" value="1"/>
</dbReference>
<evidence type="ECO:0000313" key="5">
    <source>
        <dbReference type="EMBL" id="NEE04563.1"/>
    </source>
</evidence>
<dbReference type="InterPro" id="IPR000843">
    <property type="entry name" value="HTH_LacI"/>
</dbReference>
<dbReference type="SMART" id="SM00354">
    <property type="entry name" value="HTH_LACI"/>
    <property type="match status" value="1"/>
</dbReference>
<dbReference type="Gene3D" id="1.10.260.40">
    <property type="entry name" value="lambda repressor-like DNA-binding domains"/>
    <property type="match status" value="1"/>
</dbReference>
<comment type="caution">
    <text evidence="5">The sequence shown here is derived from an EMBL/GenBank/DDBJ whole genome shotgun (WGS) entry which is preliminary data.</text>
</comment>
<dbReference type="GO" id="GO:0003700">
    <property type="term" value="F:DNA-binding transcription factor activity"/>
    <property type="evidence" value="ECO:0007669"/>
    <property type="project" value="TreeGrafter"/>
</dbReference>
<dbReference type="InterPro" id="IPR028082">
    <property type="entry name" value="Peripla_BP_I"/>
</dbReference>
<dbReference type="PANTHER" id="PTHR30146">
    <property type="entry name" value="LACI-RELATED TRANSCRIPTIONAL REPRESSOR"/>
    <property type="match status" value="1"/>
</dbReference>
<reference evidence="5 6" key="1">
    <citation type="submission" date="2020-02" db="EMBL/GenBank/DDBJ databases">
        <authorList>
            <person name="Li X.-J."/>
            <person name="Han X.-M."/>
        </authorList>
    </citation>
    <scope>NUCLEOTIDE SEQUENCE [LARGE SCALE GENOMIC DNA]</scope>
    <source>
        <strain evidence="5 6">CCTCC AB 2017055</strain>
    </source>
</reference>
<keyword evidence="6" id="KW-1185">Reference proteome</keyword>
<evidence type="ECO:0000313" key="6">
    <source>
        <dbReference type="Proteomes" id="UP000475214"/>
    </source>
</evidence>
<dbReference type="InterPro" id="IPR046335">
    <property type="entry name" value="LacI/GalR-like_sensor"/>
</dbReference>
<dbReference type="Pfam" id="PF00356">
    <property type="entry name" value="LacI"/>
    <property type="match status" value="1"/>
</dbReference>
<protein>
    <submittedName>
        <fullName evidence="5">LacI family transcriptional regulator</fullName>
    </submittedName>
</protein>
<name>A0A6L9SHG3_9ACTN</name>
<dbReference type="GO" id="GO:0000976">
    <property type="term" value="F:transcription cis-regulatory region binding"/>
    <property type="evidence" value="ECO:0007669"/>
    <property type="project" value="TreeGrafter"/>
</dbReference>
<dbReference type="CDD" id="cd01392">
    <property type="entry name" value="HTH_LacI"/>
    <property type="match status" value="1"/>
</dbReference>